<dbReference type="InterPro" id="IPR050445">
    <property type="entry name" value="Bact_polysacc_biosynth/exp"/>
</dbReference>
<dbReference type="NCBIfam" id="TIGR01007">
    <property type="entry name" value="eps_fam"/>
    <property type="match status" value="1"/>
</dbReference>
<evidence type="ECO:0000256" key="1">
    <source>
        <dbReference type="ARBA" id="ARBA00022741"/>
    </source>
</evidence>
<dbReference type="CDD" id="cd05387">
    <property type="entry name" value="BY-kinase"/>
    <property type="match status" value="1"/>
</dbReference>
<comment type="caution">
    <text evidence="3">The sequence shown here is derived from an EMBL/GenBank/DDBJ whole genome shotgun (WGS) entry which is preliminary data.</text>
</comment>
<evidence type="ECO:0000313" key="4">
    <source>
        <dbReference type="Proteomes" id="UP000434052"/>
    </source>
</evidence>
<dbReference type="PANTHER" id="PTHR32309:SF13">
    <property type="entry name" value="FERRIC ENTEROBACTIN TRANSPORT PROTEIN FEPE"/>
    <property type="match status" value="1"/>
</dbReference>
<dbReference type="InterPro" id="IPR027417">
    <property type="entry name" value="P-loop_NTPase"/>
</dbReference>
<name>A0A6P1ZCT8_9BACT</name>
<dbReference type="GO" id="GO:0005886">
    <property type="term" value="C:plasma membrane"/>
    <property type="evidence" value="ECO:0007669"/>
    <property type="project" value="TreeGrafter"/>
</dbReference>
<dbReference type="EMBL" id="QMIF01000012">
    <property type="protein sequence ID" value="TVM32070.1"/>
    <property type="molecule type" value="Genomic_DNA"/>
</dbReference>
<dbReference type="SUPFAM" id="SSF52540">
    <property type="entry name" value="P-loop containing nucleoside triphosphate hydrolases"/>
    <property type="match status" value="1"/>
</dbReference>
<dbReference type="GO" id="GO:0004713">
    <property type="term" value="F:protein tyrosine kinase activity"/>
    <property type="evidence" value="ECO:0007669"/>
    <property type="project" value="TreeGrafter"/>
</dbReference>
<dbReference type="Proteomes" id="UP000434052">
    <property type="component" value="Unassembled WGS sequence"/>
</dbReference>
<dbReference type="OrthoDB" id="8430685at2"/>
<proteinExistence type="predicted"/>
<dbReference type="AlphaFoldDB" id="A0A6P1ZCT8"/>
<dbReference type="Gene3D" id="3.40.50.300">
    <property type="entry name" value="P-loop containing nucleotide triphosphate hydrolases"/>
    <property type="match status" value="1"/>
</dbReference>
<organism evidence="3 4">
    <name type="scientific">Oceanidesulfovibrio marinus</name>
    <dbReference type="NCBI Taxonomy" id="370038"/>
    <lineage>
        <taxon>Bacteria</taxon>
        <taxon>Pseudomonadati</taxon>
        <taxon>Thermodesulfobacteriota</taxon>
        <taxon>Desulfovibrionia</taxon>
        <taxon>Desulfovibrionales</taxon>
        <taxon>Desulfovibrionaceae</taxon>
        <taxon>Oceanidesulfovibrio</taxon>
    </lineage>
</organism>
<protein>
    <recommendedName>
        <fullName evidence="5">Capsular exopolysaccharide family</fullName>
    </recommendedName>
</protein>
<evidence type="ECO:0000256" key="2">
    <source>
        <dbReference type="ARBA" id="ARBA00022840"/>
    </source>
</evidence>
<dbReference type="InterPro" id="IPR005702">
    <property type="entry name" value="Wzc-like_C"/>
</dbReference>
<reference evidence="3 4" key="1">
    <citation type="submission" date="2018-06" db="EMBL/GenBank/DDBJ databases">
        <title>Complete genome of Desulfovibrio marinus P48SEP.</title>
        <authorList>
            <person name="Crispim J.S."/>
            <person name="Vidigal P.M.P."/>
            <person name="Silva L.C.F."/>
            <person name="Araujo L.C."/>
            <person name="Laguardia C.N."/>
            <person name="Dias R.S."/>
            <person name="Sousa M.P."/>
            <person name="Paula S.O."/>
            <person name="Silva C."/>
        </authorList>
    </citation>
    <scope>NUCLEOTIDE SEQUENCE [LARGE SCALE GENOMIC DNA]</scope>
    <source>
        <strain evidence="3 4">P48SEP</strain>
    </source>
</reference>
<keyword evidence="1" id="KW-0547">Nucleotide-binding</keyword>
<sequence>MNTHSTQSEVSRMPLVFSKKNGVTEQLHRLRRSIAQHQTDSEHATPTVGICSSTPREGATTTLLNLAAQAVSLGERVLLIDANLRTPRLHAMFNLKPAPGFTDLVLSRASHDKVVQRTGKEKLMLVSCGSVVQNTESLLNFPGLPMLIGEFRRIADLVLVDLPPVNPSIEAGLVGQALDQVYLVIQAEKSRWEVVSNAREQLNSYSVNLCGAVLNRRRHYIPEWLYNKL</sequence>
<keyword evidence="2" id="KW-0067">ATP-binding</keyword>
<dbReference type="PANTHER" id="PTHR32309">
    <property type="entry name" value="TYROSINE-PROTEIN KINASE"/>
    <property type="match status" value="1"/>
</dbReference>
<accession>A0A6P1ZCT8</accession>
<evidence type="ECO:0000313" key="3">
    <source>
        <dbReference type="EMBL" id="TVM32070.1"/>
    </source>
</evidence>
<gene>
    <name evidence="3" type="ORF">DQK91_16175</name>
</gene>
<dbReference type="GO" id="GO:0005524">
    <property type="term" value="F:ATP binding"/>
    <property type="evidence" value="ECO:0007669"/>
    <property type="project" value="UniProtKB-KW"/>
</dbReference>
<evidence type="ECO:0008006" key="5">
    <source>
        <dbReference type="Google" id="ProtNLM"/>
    </source>
</evidence>